<accession>A0A7X6RNI3</accession>
<gene>
    <name evidence="3" type="ORF">HGB44_00380</name>
</gene>
<dbReference type="SUPFAM" id="SSF55874">
    <property type="entry name" value="ATPase domain of HSP90 chaperone/DNA topoisomerase II/histidine kinase"/>
    <property type="match status" value="1"/>
</dbReference>
<evidence type="ECO:0000256" key="1">
    <source>
        <dbReference type="ARBA" id="ARBA00022527"/>
    </source>
</evidence>
<dbReference type="InterPro" id="IPR050267">
    <property type="entry name" value="Anti-sigma-factor_SerPK"/>
</dbReference>
<name>A0A7X6RNI3_9ACTN</name>
<feature type="domain" description="Histidine kinase/HSP90-like ATPase" evidence="2">
    <location>
        <begin position="37"/>
        <end position="144"/>
    </location>
</feature>
<dbReference type="PANTHER" id="PTHR35526:SF3">
    <property type="entry name" value="ANTI-SIGMA-F FACTOR RSBW"/>
    <property type="match status" value="1"/>
</dbReference>
<keyword evidence="3" id="KW-0547">Nucleotide-binding</keyword>
<dbReference type="EMBL" id="JAAXPG010000001">
    <property type="protein sequence ID" value="NKY96142.1"/>
    <property type="molecule type" value="Genomic_DNA"/>
</dbReference>
<dbReference type="PANTHER" id="PTHR35526">
    <property type="entry name" value="ANTI-SIGMA-F FACTOR RSBW-RELATED"/>
    <property type="match status" value="1"/>
</dbReference>
<comment type="caution">
    <text evidence="3">The sequence shown here is derived from an EMBL/GenBank/DDBJ whole genome shotgun (WGS) entry which is preliminary data.</text>
</comment>
<keyword evidence="1" id="KW-0723">Serine/threonine-protein kinase</keyword>
<organism evidence="3 4">
    <name type="scientific">Nocardiopsis alborubida</name>
    <dbReference type="NCBI Taxonomy" id="146802"/>
    <lineage>
        <taxon>Bacteria</taxon>
        <taxon>Bacillati</taxon>
        <taxon>Actinomycetota</taxon>
        <taxon>Actinomycetes</taxon>
        <taxon>Streptosporangiales</taxon>
        <taxon>Nocardiopsidaceae</taxon>
        <taxon>Nocardiopsis</taxon>
    </lineage>
</organism>
<keyword evidence="1" id="KW-0808">Transferase</keyword>
<dbReference type="InterPro" id="IPR036890">
    <property type="entry name" value="HATPase_C_sf"/>
</dbReference>
<dbReference type="Pfam" id="PF13581">
    <property type="entry name" value="HATPase_c_2"/>
    <property type="match status" value="1"/>
</dbReference>
<keyword evidence="1" id="KW-0418">Kinase</keyword>
<evidence type="ECO:0000259" key="2">
    <source>
        <dbReference type="Pfam" id="PF13581"/>
    </source>
</evidence>
<sequence length="178" mass="19005">MNEVMCVWRRPGPEDVGLARFLVDGALAAAEVDGALAAAEVDGALAAAEVDEAGLGVARLAVSEAFTNALLHGRPEVGVEVWTWPGRCGVVEVYDTGPTLPVFPEPEELARVIDDHGRGLGLIRAFTREVCGVYRCGVGKRVWFAVAMDGSALDTRRTRALVEEHARLRAPRSAALMV</sequence>
<dbReference type="GO" id="GO:0004674">
    <property type="term" value="F:protein serine/threonine kinase activity"/>
    <property type="evidence" value="ECO:0007669"/>
    <property type="project" value="UniProtKB-KW"/>
</dbReference>
<dbReference type="Proteomes" id="UP000553209">
    <property type="component" value="Unassembled WGS sequence"/>
</dbReference>
<keyword evidence="3" id="KW-0067">ATP-binding</keyword>
<keyword evidence="4" id="KW-1185">Reference proteome</keyword>
<dbReference type="CDD" id="cd16936">
    <property type="entry name" value="HATPase_RsbW-like"/>
    <property type="match status" value="1"/>
</dbReference>
<dbReference type="InterPro" id="IPR003594">
    <property type="entry name" value="HATPase_dom"/>
</dbReference>
<dbReference type="GO" id="GO:0005524">
    <property type="term" value="F:ATP binding"/>
    <property type="evidence" value="ECO:0007669"/>
    <property type="project" value="UniProtKB-KW"/>
</dbReference>
<evidence type="ECO:0000313" key="3">
    <source>
        <dbReference type="EMBL" id="NKY96142.1"/>
    </source>
</evidence>
<evidence type="ECO:0000313" key="4">
    <source>
        <dbReference type="Proteomes" id="UP000553209"/>
    </source>
</evidence>
<dbReference type="AlphaFoldDB" id="A0A7X6RNI3"/>
<protein>
    <submittedName>
        <fullName evidence="3">ATP-binding protein</fullName>
    </submittedName>
</protein>
<proteinExistence type="predicted"/>
<reference evidence="3 4" key="1">
    <citation type="submission" date="2020-04" db="EMBL/GenBank/DDBJ databases">
        <title>MicrobeNet Type strains.</title>
        <authorList>
            <person name="Nicholson A.C."/>
        </authorList>
    </citation>
    <scope>NUCLEOTIDE SEQUENCE [LARGE SCALE GENOMIC DNA]</scope>
    <source>
        <strain evidence="3 4">ATCC 23612</strain>
    </source>
</reference>
<dbReference type="RefSeq" id="WP_061082804.1">
    <property type="nucleotide sequence ID" value="NZ_JAAXPG010000001.1"/>
</dbReference>
<dbReference type="Gene3D" id="3.30.565.10">
    <property type="entry name" value="Histidine kinase-like ATPase, C-terminal domain"/>
    <property type="match status" value="1"/>
</dbReference>